<reference evidence="2" key="1">
    <citation type="journal article" date="2014" name="Front. Microbiol.">
        <title>High frequency of phylogenetically diverse reductive dehalogenase-homologous genes in deep subseafloor sedimentary metagenomes.</title>
        <authorList>
            <person name="Kawai M."/>
            <person name="Futagami T."/>
            <person name="Toyoda A."/>
            <person name="Takaki Y."/>
            <person name="Nishi S."/>
            <person name="Hori S."/>
            <person name="Arai W."/>
            <person name="Tsubouchi T."/>
            <person name="Morono Y."/>
            <person name="Uchiyama I."/>
            <person name="Ito T."/>
            <person name="Fujiyama A."/>
            <person name="Inagaki F."/>
            <person name="Takami H."/>
        </authorList>
    </citation>
    <scope>NUCLEOTIDE SEQUENCE</scope>
    <source>
        <strain evidence="2">Expedition CK06-06</strain>
    </source>
</reference>
<protein>
    <submittedName>
        <fullName evidence="2">Uncharacterized protein</fullName>
    </submittedName>
</protein>
<accession>X1PXV6</accession>
<feature type="region of interest" description="Disordered" evidence="1">
    <location>
        <begin position="85"/>
        <end position="104"/>
    </location>
</feature>
<comment type="caution">
    <text evidence="2">The sequence shown here is derived from an EMBL/GenBank/DDBJ whole genome shotgun (WGS) entry which is preliminary data.</text>
</comment>
<name>X1PXV6_9ZZZZ</name>
<sequence>FATHQTADFSDDTWTGTTGAEWTATATGSSPMSFEGSSESWHGPTWGGLEGLGFGISTTDSSVSGTLISDYPYIAIATFVNGSAGIVGETSSDPDQGYPGYYEP</sequence>
<gene>
    <name evidence="2" type="ORF">S06H3_51374</name>
</gene>
<dbReference type="AlphaFoldDB" id="X1PXV6"/>
<evidence type="ECO:0000313" key="2">
    <source>
        <dbReference type="EMBL" id="GAI35784.1"/>
    </source>
</evidence>
<dbReference type="EMBL" id="BARV01032592">
    <property type="protein sequence ID" value="GAI35784.1"/>
    <property type="molecule type" value="Genomic_DNA"/>
</dbReference>
<organism evidence="2">
    <name type="scientific">marine sediment metagenome</name>
    <dbReference type="NCBI Taxonomy" id="412755"/>
    <lineage>
        <taxon>unclassified sequences</taxon>
        <taxon>metagenomes</taxon>
        <taxon>ecological metagenomes</taxon>
    </lineage>
</organism>
<feature type="compositionally biased region" description="Low complexity" evidence="1">
    <location>
        <begin position="13"/>
        <end position="40"/>
    </location>
</feature>
<feature type="region of interest" description="Disordered" evidence="1">
    <location>
        <begin position="1"/>
        <end position="42"/>
    </location>
</feature>
<evidence type="ECO:0000256" key="1">
    <source>
        <dbReference type="SAM" id="MobiDB-lite"/>
    </source>
</evidence>
<feature type="non-terminal residue" evidence="2">
    <location>
        <position position="1"/>
    </location>
</feature>
<proteinExistence type="predicted"/>